<proteinExistence type="inferred from homology"/>
<evidence type="ECO:0000259" key="3">
    <source>
        <dbReference type="PROSITE" id="PS50891"/>
    </source>
</evidence>
<keyword evidence="2" id="KW-0812">Transmembrane</keyword>
<evidence type="ECO:0000256" key="2">
    <source>
        <dbReference type="SAM" id="Phobius"/>
    </source>
</evidence>
<keyword evidence="2" id="KW-0472">Membrane</keyword>
<gene>
    <name evidence="4" type="ORF">FSB_LOCUS50123</name>
</gene>
<feature type="domain" description="LOB" evidence="3">
    <location>
        <begin position="50"/>
        <end position="151"/>
    </location>
</feature>
<dbReference type="PANTHER" id="PTHR31301:SF21">
    <property type="entry name" value="LOB DOMAIN-CONTAINING PROTEIN 27-RELATED"/>
    <property type="match status" value="1"/>
</dbReference>
<dbReference type="InterPro" id="IPR004883">
    <property type="entry name" value="LOB"/>
</dbReference>
<evidence type="ECO:0000256" key="1">
    <source>
        <dbReference type="ARBA" id="ARBA00005474"/>
    </source>
</evidence>
<dbReference type="AlphaFoldDB" id="A0A2N9IE84"/>
<dbReference type="Pfam" id="PF03195">
    <property type="entry name" value="LOB"/>
    <property type="match status" value="1"/>
</dbReference>
<keyword evidence="2" id="KW-1133">Transmembrane helix</keyword>
<dbReference type="EMBL" id="OIVN01005390">
    <property type="protein sequence ID" value="SPD22241.1"/>
    <property type="molecule type" value="Genomic_DNA"/>
</dbReference>
<organism evidence="4">
    <name type="scientific">Fagus sylvatica</name>
    <name type="common">Beechnut</name>
    <dbReference type="NCBI Taxonomy" id="28930"/>
    <lineage>
        <taxon>Eukaryota</taxon>
        <taxon>Viridiplantae</taxon>
        <taxon>Streptophyta</taxon>
        <taxon>Embryophyta</taxon>
        <taxon>Tracheophyta</taxon>
        <taxon>Spermatophyta</taxon>
        <taxon>Magnoliopsida</taxon>
        <taxon>eudicotyledons</taxon>
        <taxon>Gunneridae</taxon>
        <taxon>Pentapetalae</taxon>
        <taxon>rosids</taxon>
        <taxon>fabids</taxon>
        <taxon>Fagales</taxon>
        <taxon>Fagaceae</taxon>
        <taxon>Fagus</taxon>
    </lineage>
</organism>
<evidence type="ECO:0000313" key="4">
    <source>
        <dbReference type="EMBL" id="SPD22241.1"/>
    </source>
</evidence>
<dbReference type="PANTHER" id="PTHR31301">
    <property type="entry name" value="LOB DOMAIN-CONTAINING PROTEIN 4-RELATED"/>
    <property type="match status" value="1"/>
</dbReference>
<comment type="similarity">
    <text evidence="1">Belongs to the LOB domain-containing protein family.</text>
</comment>
<protein>
    <recommendedName>
        <fullName evidence="3">LOB domain-containing protein</fullName>
    </recommendedName>
</protein>
<feature type="transmembrane region" description="Helical" evidence="2">
    <location>
        <begin position="12"/>
        <end position="37"/>
    </location>
</feature>
<reference evidence="4" key="1">
    <citation type="submission" date="2018-02" db="EMBL/GenBank/DDBJ databases">
        <authorList>
            <person name="Cohen D.B."/>
            <person name="Kent A.D."/>
        </authorList>
    </citation>
    <scope>NUCLEOTIDE SEQUENCE</scope>
</reference>
<dbReference type="PROSITE" id="PS50891">
    <property type="entry name" value="LOB"/>
    <property type="match status" value="1"/>
</dbReference>
<name>A0A2N9IE84_FAGSY</name>
<sequence>MLNNHGKRMEIFGLNLYATPVVSIVSFFLCISIIGFICLPQMTIKGGISQACAACKYQRRKCAEDCPLAQYFPADQPKSFQNVHRLFGVCNIMKILRQVPPAQHEEAMRSVKYESDMRARFPVMGCLGIIRQLQFQLQQVSQEFHYMQTQLAICKDRGQQYQQNPLEHPAEYSPSSQLQLGIATSNTALPVYQHNLMPNHDFPINEINGPFEVGDNLEKEQFAVQQYNHNDMNHINAMTVQSNLVGPEGFPLQQEMKVSHYDIPFDTFVDDRHSLACESSVESSFKETKHSVKHACSENELKSAENELKSADACFSLTNVK</sequence>
<accession>A0A2N9IE84</accession>